<dbReference type="EMBL" id="BFAA01001118">
    <property type="protein sequence ID" value="GCB60411.1"/>
    <property type="molecule type" value="Genomic_DNA"/>
</dbReference>
<keyword evidence="2" id="KW-1185">Reference proteome</keyword>
<evidence type="ECO:0000313" key="1">
    <source>
        <dbReference type="EMBL" id="GCB60411.1"/>
    </source>
</evidence>
<gene>
    <name evidence="1" type="ORF">scyTo_0003928</name>
</gene>
<accession>A0A401NHR1</accession>
<dbReference type="Proteomes" id="UP000288216">
    <property type="component" value="Unassembled WGS sequence"/>
</dbReference>
<dbReference type="AlphaFoldDB" id="A0A401NHR1"/>
<comment type="caution">
    <text evidence="1">The sequence shown here is derived from an EMBL/GenBank/DDBJ whole genome shotgun (WGS) entry which is preliminary data.</text>
</comment>
<name>A0A401NHR1_SCYTO</name>
<sequence>MNWASEFRIWTIGSEVHDIPDALLTLLLTDSLFQQFMVQQYNQKEYKALLPYRLDLVTELGSNYSSTLCLEI</sequence>
<reference evidence="1 2" key="1">
    <citation type="journal article" date="2018" name="Nat. Ecol. Evol.">
        <title>Shark genomes provide insights into elasmobranch evolution and the origin of vertebrates.</title>
        <authorList>
            <person name="Hara Y"/>
            <person name="Yamaguchi K"/>
            <person name="Onimaru K"/>
            <person name="Kadota M"/>
            <person name="Koyanagi M"/>
            <person name="Keeley SD"/>
            <person name="Tatsumi K"/>
            <person name="Tanaka K"/>
            <person name="Motone F"/>
            <person name="Kageyama Y"/>
            <person name="Nozu R"/>
            <person name="Adachi N"/>
            <person name="Nishimura O"/>
            <person name="Nakagawa R"/>
            <person name="Tanegashima C"/>
            <person name="Kiyatake I"/>
            <person name="Matsumoto R"/>
            <person name="Murakumo K"/>
            <person name="Nishida K"/>
            <person name="Terakita A"/>
            <person name="Kuratani S"/>
            <person name="Sato K"/>
            <person name="Hyodo S Kuraku.S."/>
        </authorList>
    </citation>
    <scope>NUCLEOTIDE SEQUENCE [LARGE SCALE GENOMIC DNA]</scope>
</reference>
<organism evidence="1 2">
    <name type="scientific">Scyliorhinus torazame</name>
    <name type="common">Cloudy catshark</name>
    <name type="synonym">Catulus torazame</name>
    <dbReference type="NCBI Taxonomy" id="75743"/>
    <lineage>
        <taxon>Eukaryota</taxon>
        <taxon>Metazoa</taxon>
        <taxon>Chordata</taxon>
        <taxon>Craniata</taxon>
        <taxon>Vertebrata</taxon>
        <taxon>Chondrichthyes</taxon>
        <taxon>Elasmobranchii</taxon>
        <taxon>Galeomorphii</taxon>
        <taxon>Galeoidea</taxon>
        <taxon>Carcharhiniformes</taxon>
        <taxon>Scyliorhinidae</taxon>
        <taxon>Scyliorhinus</taxon>
    </lineage>
</organism>
<proteinExistence type="predicted"/>
<protein>
    <submittedName>
        <fullName evidence="1">Uncharacterized protein</fullName>
    </submittedName>
</protein>
<evidence type="ECO:0000313" key="2">
    <source>
        <dbReference type="Proteomes" id="UP000288216"/>
    </source>
</evidence>